<dbReference type="SMART" id="SM00471">
    <property type="entry name" value="HDc"/>
    <property type="match status" value="1"/>
</dbReference>
<dbReference type="PROSITE" id="PS51832">
    <property type="entry name" value="HD_GYP"/>
    <property type="match status" value="1"/>
</dbReference>
<proteinExistence type="predicted"/>
<dbReference type="PROSITE" id="PS50110">
    <property type="entry name" value="RESPONSE_REGULATORY"/>
    <property type="match status" value="1"/>
</dbReference>
<keyword evidence="5" id="KW-1185">Reference proteome</keyword>
<dbReference type="SUPFAM" id="SSF109604">
    <property type="entry name" value="HD-domain/PDEase-like"/>
    <property type="match status" value="1"/>
</dbReference>
<dbReference type="Pfam" id="PF00072">
    <property type="entry name" value="Response_reg"/>
    <property type="match status" value="1"/>
</dbReference>
<feature type="domain" description="Response regulatory" evidence="2">
    <location>
        <begin position="11"/>
        <end position="126"/>
    </location>
</feature>
<dbReference type="InterPro" id="IPR001789">
    <property type="entry name" value="Sig_transdc_resp-reg_receiver"/>
</dbReference>
<dbReference type="EMBL" id="JAVIZX010000001">
    <property type="protein sequence ID" value="MDR6213706.1"/>
    <property type="molecule type" value="Genomic_DNA"/>
</dbReference>
<evidence type="ECO:0000259" key="2">
    <source>
        <dbReference type="PROSITE" id="PS50110"/>
    </source>
</evidence>
<dbReference type="PANTHER" id="PTHR45228:SF5">
    <property type="entry name" value="CYCLIC DI-GMP PHOSPHODIESTERASE VC_1348-RELATED"/>
    <property type="match status" value="1"/>
</dbReference>
<dbReference type="InterPro" id="IPR003607">
    <property type="entry name" value="HD/PDEase_dom"/>
</dbReference>
<dbReference type="CDD" id="cd00077">
    <property type="entry name" value="HDc"/>
    <property type="match status" value="1"/>
</dbReference>
<dbReference type="InterPro" id="IPR052020">
    <property type="entry name" value="Cyclic_di-GMP/3'3'-cGAMP_PDE"/>
</dbReference>
<dbReference type="InterPro" id="IPR037522">
    <property type="entry name" value="HD_GYP_dom"/>
</dbReference>
<dbReference type="CDD" id="cd19920">
    <property type="entry name" value="REC_PA4781-like"/>
    <property type="match status" value="1"/>
</dbReference>
<accession>A0ABU1I910</accession>
<dbReference type="PANTHER" id="PTHR45228">
    <property type="entry name" value="CYCLIC DI-GMP PHOSPHODIESTERASE TM_0186-RELATED"/>
    <property type="match status" value="1"/>
</dbReference>
<evidence type="ECO:0000259" key="3">
    <source>
        <dbReference type="PROSITE" id="PS51832"/>
    </source>
</evidence>
<evidence type="ECO:0000313" key="5">
    <source>
        <dbReference type="Proteomes" id="UP001267710"/>
    </source>
</evidence>
<feature type="domain" description="HD-GYP" evidence="3">
    <location>
        <begin position="134"/>
        <end position="331"/>
    </location>
</feature>
<dbReference type="Gene3D" id="3.40.50.2300">
    <property type="match status" value="1"/>
</dbReference>
<evidence type="ECO:0000313" key="4">
    <source>
        <dbReference type="EMBL" id="MDR6213706.1"/>
    </source>
</evidence>
<dbReference type="Proteomes" id="UP001267710">
    <property type="component" value="Unassembled WGS sequence"/>
</dbReference>
<protein>
    <submittedName>
        <fullName evidence="4">Two-component system response regulator</fullName>
    </submittedName>
</protein>
<gene>
    <name evidence="4" type="ORF">QE399_001395</name>
</gene>
<reference evidence="4 5" key="1">
    <citation type="submission" date="2023-08" db="EMBL/GenBank/DDBJ databases">
        <title>Functional and genomic diversity of the sorghum phyllosphere microbiome.</title>
        <authorList>
            <person name="Shade A."/>
        </authorList>
    </citation>
    <scope>NUCLEOTIDE SEQUENCE [LARGE SCALE GENOMIC DNA]</scope>
    <source>
        <strain evidence="4 5">SORGH_AS_0335</strain>
    </source>
</reference>
<dbReference type="SUPFAM" id="SSF52172">
    <property type="entry name" value="CheY-like"/>
    <property type="match status" value="1"/>
</dbReference>
<dbReference type="RefSeq" id="WP_309827458.1">
    <property type="nucleotide sequence ID" value="NZ_JAVIZX010000001.1"/>
</dbReference>
<comment type="caution">
    <text evidence="4">The sequence shown here is derived from an EMBL/GenBank/DDBJ whole genome shotgun (WGS) entry which is preliminary data.</text>
</comment>
<organism evidence="4 5">
    <name type="scientific">Paracidovorax wautersii</name>
    <dbReference type="NCBI Taxonomy" id="1177982"/>
    <lineage>
        <taxon>Bacteria</taxon>
        <taxon>Pseudomonadati</taxon>
        <taxon>Pseudomonadota</taxon>
        <taxon>Betaproteobacteria</taxon>
        <taxon>Burkholderiales</taxon>
        <taxon>Comamonadaceae</taxon>
        <taxon>Paracidovorax</taxon>
    </lineage>
</organism>
<sequence length="331" mass="36854">MITPQEDHRPRLLLVDDEPTNLQVLRHMLQDDYRLLFATDGERALQLARQQQPDLLLLDVMMPQLDGHAVCRALKEDPATAGIPVIFVTALTESRDEARGFEVGAVDYITKPVSAPVVRARVRTHLSLVRTEELRATRLQIVQRLGRAAEYKDNETGMHVIRMSHFAQVLALALGYPPAWAEDVLNAAPMHDVGKIGIPDAVLRKPGPLDADEWTVMRRHPQIGAEIIGEHAGGVLRLAHSIALTHHEKWDGSGYPQGLAGTAIPVVSRIVALADVFDALTARRPYKEPWSIDDTVAYLRAHAGRHFDPGMVEVFIAQMPQLIAIKERWPD</sequence>
<dbReference type="SMART" id="SM00448">
    <property type="entry name" value="REC"/>
    <property type="match status" value="1"/>
</dbReference>
<dbReference type="InterPro" id="IPR011006">
    <property type="entry name" value="CheY-like_superfamily"/>
</dbReference>
<dbReference type="Pfam" id="PF13487">
    <property type="entry name" value="HD_5"/>
    <property type="match status" value="1"/>
</dbReference>
<name>A0ABU1I910_9BURK</name>
<keyword evidence="1" id="KW-0597">Phosphoprotein</keyword>
<dbReference type="Gene3D" id="1.10.3210.10">
    <property type="entry name" value="Hypothetical protein af1432"/>
    <property type="match status" value="1"/>
</dbReference>
<evidence type="ECO:0000256" key="1">
    <source>
        <dbReference type="PROSITE-ProRule" id="PRU00169"/>
    </source>
</evidence>
<feature type="modified residue" description="4-aspartylphosphate" evidence="1">
    <location>
        <position position="59"/>
    </location>
</feature>